<dbReference type="GeneID" id="26909881"/>
<dbReference type="OrthoDB" id="265489at2759"/>
<protein>
    <submittedName>
        <fullName evidence="2">Uncharacterized protein</fullName>
    </submittedName>
</protein>
<proteinExistence type="predicted"/>
<feature type="compositionally biased region" description="Low complexity" evidence="1">
    <location>
        <begin position="89"/>
        <end position="103"/>
    </location>
</feature>
<sequence>MGSCCGVASDVTEVTSHDIPPRARHGYAAPSDQARQTGHANPQTGSRDDRKRRSGHSSKGNRNSFTALGTFDAPARRRSGHSSRSNEATITTNGYTPTWTTTTAAGSHPGGTTNSTAAATAPPSRRASAVPTILPPLQCTRRDGADPLLSDVFLISDSSSATSLADRDALSVSLVEVSQATHSGRHHDRTHSEMDGTSERGEASVDRTVRRRSQSRVTDRNRLYHHLVNSETEVRTSLTHMYLAQHRRILLRCVKEQLVEQLVLLLREHQAERTLLCLRWLIGRERATREAIAREWWAERALLARRSTQRAPAYSTDPFMDVADDGKHDDSLLHTTSHTGHEDAVLSSSEETAEEAEESAGVRSPSVRFNAATAQKAYSAPCASRRTLTDPTRSPSSTSEATTLQSASSFHQLPHSQRAVRKVTVAQQALRERMARGRKPKVQASDGL</sequence>
<feature type="region of interest" description="Disordered" evidence="1">
    <location>
        <begin position="179"/>
        <end position="215"/>
    </location>
</feature>
<dbReference type="RefSeq" id="XP_015652097.1">
    <property type="nucleotide sequence ID" value="XM_015809161.1"/>
</dbReference>
<dbReference type="OMA" id="SEWTVQC"/>
<name>A0A0N0VCY3_LEPPY</name>
<feature type="compositionally biased region" description="Low complexity" evidence="1">
    <location>
        <begin position="116"/>
        <end position="128"/>
    </location>
</feature>
<evidence type="ECO:0000256" key="1">
    <source>
        <dbReference type="SAM" id="MobiDB-lite"/>
    </source>
</evidence>
<feature type="region of interest" description="Disordered" evidence="1">
    <location>
        <begin position="315"/>
        <end position="423"/>
    </location>
</feature>
<organism evidence="2 3">
    <name type="scientific">Leptomonas pyrrhocoris</name>
    <name type="common">Firebug parasite</name>
    <dbReference type="NCBI Taxonomy" id="157538"/>
    <lineage>
        <taxon>Eukaryota</taxon>
        <taxon>Discoba</taxon>
        <taxon>Euglenozoa</taxon>
        <taxon>Kinetoplastea</taxon>
        <taxon>Metakinetoplastina</taxon>
        <taxon>Trypanosomatida</taxon>
        <taxon>Trypanosomatidae</taxon>
        <taxon>Leishmaniinae</taxon>
        <taxon>Leptomonas</taxon>
    </lineage>
</organism>
<feature type="compositionally biased region" description="Polar residues" evidence="1">
    <location>
        <begin position="389"/>
        <end position="415"/>
    </location>
</feature>
<feature type="compositionally biased region" description="Basic and acidic residues" evidence="1">
    <location>
        <begin position="190"/>
        <end position="208"/>
    </location>
</feature>
<accession>A0A0N0VCY3</accession>
<evidence type="ECO:0000313" key="3">
    <source>
        <dbReference type="Proteomes" id="UP000037923"/>
    </source>
</evidence>
<comment type="caution">
    <text evidence="2">The sequence shown here is derived from an EMBL/GenBank/DDBJ whole genome shotgun (WGS) entry which is preliminary data.</text>
</comment>
<feature type="compositionally biased region" description="Polar residues" evidence="1">
    <location>
        <begin position="57"/>
        <end position="67"/>
    </location>
</feature>
<gene>
    <name evidence="2" type="ORF">ABB37_09598</name>
</gene>
<dbReference type="AlphaFoldDB" id="A0A0N0VCY3"/>
<feature type="compositionally biased region" description="Polar residues" evidence="1">
    <location>
        <begin position="33"/>
        <end position="45"/>
    </location>
</feature>
<evidence type="ECO:0000313" key="2">
    <source>
        <dbReference type="EMBL" id="KPA73658.1"/>
    </source>
</evidence>
<reference evidence="2 3" key="1">
    <citation type="submission" date="2015-07" db="EMBL/GenBank/DDBJ databases">
        <title>High-quality genome of monoxenous trypanosomatid Leptomonas pyrrhocoris.</title>
        <authorList>
            <person name="Flegontov P."/>
            <person name="Butenko A."/>
            <person name="Firsov S."/>
            <person name="Vlcek C."/>
            <person name="Logacheva M.D."/>
            <person name="Field M."/>
            <person name="Filatov D."/>
            <person name="Flegontova O."/>
            <person name="Gerasimov E."/>
            <person name="Jackson A.P."/>
            <person name="Kelly S."/>
            <person name="Opperdoes F."/>
            <person name="O'Reilly A."/>
            <person name="Votypka J."/>
            <person name="Yurchenko V."/>
            <person name="Lukes J."/>
        </authorList>
    </citation>
    <scope>NUCLEOTIDE SEQUENCE [LARGE SCALE GENOMIC DNA]</scope>
    <source>
        <strain evidence="2">H10</strain>
    </source>
</reference>
<dbReference type="Proteomes" id="UP000037923">
    <property type="component" value="Unassembled WGS sequence"/>
</dbReference>
<feature type="region of interest" description="Disordered" evidence="1">
    <location>
        <begin position="1"/>
        <end position="128"/>
    </location>
</feature>
<dbReference type="EMBL" id="LGTL01000033">
    <property type="protein sequence ID" value="KPA73658.1"/>
    <property type="molecule type" value="Genomic_DNA"/>
</dbReference>
<dbReference type="VEuPathDB" id="TriTrypDB:LpyrH10_33_0060"/>
<keyword evidence="3" id="KW-1185">Reference proteome</keyword>